<reference evidence="8" key="1">
    <citation type="submission" date="2020-10" db="EMBL/GenBank/DDBJ databases">
        <authorList>
            <person name="Gilroy R."/>
        </authorList>
    </citation>
    <scope>NUCLEOTIDE SEQUENCE</scope>
    <source>
        <strain evidence="8">ChiSjej1B19-7085</strain>
    </source>
</reference>
<reference evidence="8" key="2">
    <citation type="journal article" date="2021" name="PeerJ">
        <title>Extensive microbial diversity within the chicken gut microbiome revealed by metagenomics and culture.</title>
        <authorList>
            <person name="Gilroy R."/>
            <person name="Ravi A."/>
            <person name="Getino M."/>
            <person name="Pursley I."/>
            <person name="Horton D.L."/>
            <person name="Alikhan N.F."/>
            <person name="Baker D."/>
            <person name="Gharbi K."/>
            <person name="Hall N."/>
            <person name="Watson M."/>
            <person name="Adriaenssens E.M."/>
            <person name="Foster-Nyarko E."/>
            <person name="Jarju S."/>
            <person name="Secka A."/>
            <person name="Antonio M."/>
            <person name="Oren A."/>
            <person name="Chaudhuri R.R."/>
            <person name="La Ragione R."/>
            <person name="Hildebrand F."/>
            <person name="Pallen M.J."/>
        </authorList>
    </citation>
    <scope>NUCLEOTIDE SEQUENCE</scope>
    <source>
        <strain evidence="8">ChiSjej1B19-7085</strain>
    </source>
</reference>
<dbReference type="CDD" id="cd09000">
    <property type="entry name" value="GH43_SXA-like"/>
    <property type="match status" value="1"/>
</dbReference>
<proteinExistence type="inferred from homology"/>
<comment type="caution">
    <text evidence="8">The sequence shown here is derived from an EMBL/GenBank/DDBJ whole genome shotgun (WGS) entry which is preliminary data.</text>
</comment>
<evidence type="ECO:0000256" key="1">
    <source>
        <dbReference type="ARBA" id="ARBA00009865"/>
    </source>
</evidence>
<dbReference type="InterPro" id="IPR041542">
    <property type="entry name" value="GH43_C2"/>
</dbReference>
<feature type="domain" description="Beta-xylosidase C-terminal Concanavalin A-like" evidence="7">
    <location>
        <begin position="323"/>
        <end position="527"/>
    </location>
</feature>
<organism evidence="8 9">
    <name type="scientific">Candidatus Gallacutalibacter pullicola</name>
    <dbReference type="NCBI Taxonomy" id="2840830"/>
    <lineage>
        <taxon>Bacteria</taxon>
        <taxon>Bacillati</taxon>
        <taxon>Bacillota</taxon>
        <taxon>Clostridia</taxon>
        <taxon>Eubacteriales</taxon>
        <taxon>Candidatus Gallacutalibacter</taxon>
    </lineage>
</organism>
<evidence type="ECO:0000256" key="3">
    <source>
        <dbReference type="ARBA" id="ARBA00023295"/>
    </source>
</evidence>
<comment type="similarity">
    <text evidence="1 6">Belongs to the glycosyl hydrolase 43 family.</text>
</comment>
<feature type="active site" description="Proton acceptor" evidence="4">
    <location>
        <position position="13"/>
    </location>
</feature>
<gene>
    <name evidence="8" type="ORF">IAA54_03900</name>
</gene>
<dbReference type="InterPro" id="IPR023296">
    <property type="entry name" value="Glyco_hydro_beta-prop_sf"/>
</dbReference>
<dbReference type="Gene3D" id="2.60.120.200">
    <property type="match status" value="1"/>
</dbReference>
<dbReference type="Pfam" id="PF17851">
    <property type="entry name" value="GH43_C2"/>
    <property type="match status" value="1"/>
</dbReference>
<dbReference type="Pfam" id="PF04616">
    <property type="entry name" value="Glyco_hydro_43"/>
    <property type="match status" value="1"/>
</dbReference>
<name>A0A9D1DPX8_9FIRM</name>
<accession>A0A9D1DPX8</accession>
<evidence type="ECO:0000256" key="6">
    <source>
        <dbReference type="RuleBase" id="RU361187"/>
    </source>
</evidence>
<evidence type="ECO:0000259" key="7">
    <source>
        <dbReference type="Pfam" id="PF17851"/>
    </source>
</evidence>
<dbReference type="Gene3D" id="2.115.10.20">
    <property type="entry name" value="Glycosyl hydrolase domain, family 43"/>
    <property type="match status" value="1"/>
</dbReference>
<keyword evidence="3 6" id="KW-0326">Glycosidase</keyword>
<keyword evidence="2 6" id="KW-0378">Hydrolase</keyword>
<sequence>MIKNPILKGFNPDPSICRVGDDYYIATSTFQWFPGVQIYHSKDLANWELVSHPLTRKSQLDMWGTPDSTGMWAPCLSYADGMFWLIYTNVKNRFITKDVINYLVTAPDVRGPWSEPIELNRSGFDPSLFHDRDGRKWLVNMRWGTQYGRNPFSGILLQEYSPEEKKLVGEAKNIFLGTDIRLTEAPHLYFHDGWYYLMTAEGGTGYDHAVTLARSRAIDGPYEVHPQNPMLTSHGTELQECLQKAGHGSIVETPQGEWYLAHLCGRPIPGTNRCVLGRETAIQLVEWRDDGWLYLKQGGNRPYTDVPAPNDAQSDTRPQQMFDDFDAGTLGIDWNTLRIPASDRLLSLTERKGWLRLYGRDSLESEFEQSLVARRQQAFSYDAETKLEFVPENSLQMAGLVCYYNTRNYYYLRVSFDEQSGKYCLGVLSSENGDNSHSMLQDNNVYFDEPRAVELRAEVKPRCLQFYYRFSGDADWMPIGPVYDSSTLSDDFAFGSDFEFTGAFVGLCCQDSMYGGHPADFDWFRYTEH</sequence>
<dbReference type="InterPro" id="IPR006710">
    <property type="entry name" value="Glyco_hydro_43"/>
</dbReference>
<protein>
    <submittedName>
        <fullName evidence="8">Glycoside hydrolase family 43 protein</fullName>
    </submittedName>
</protein>
<evidence type="ECO:0000256" key="2">
    <source>
        <dbReference type="ARBA" id="ARBA00022801"/>
    </source>
</evidence>
<feature type="site" description="Important for catalytic activity, responsible for pKa modulation of the active site Glu and correct orientation of both the proton donor and substrate" evidence="5">
    <location>
        <position position="125"/>
    </location>
</feature>
<dbReference type="Proteomes" id="UP000886785">
    <property type="component" value="Unassembled WGS sequence"/>
</dbReference>
<dbReference type="SUPFAM" id="SSF49899">
    <property type="entry name" value="Concanavalin A-like lectins/glucanases"/>
    <property type="match status" value="1"/>
</dbReference>
<dbReference type="SUPFAM" id="SSF75005">
    <property type="entry name" value="Arabinanase/levansucrase/invertase"/>
    <property type="match status" value="1"/>
</dbReference>
<evidence type="ECO:0000256" key="5">
    <source>
        <dbReference type="PIRSR" id="PIRSR606710-2"/>
    </source>
</evidence>
<evidence type="ECO:0000313" key="8">
    <source>
        <dbReference type="EMBL" id="HIR56788.1"/>
    </source>
</evidence>
<dbReference type="InterPro" id="IPR013320">
    <property type="entry name" value="ConA-like_dom_sf"/>
</dbReference>
<dbReference type="GO" id="GO:0005975">
    <property type="term" value="P:carbohydrate metabolic process"/>
    <property type="evidence" value="ECO:0007669"/>
    <property type="project" value="InterPro"/>
</dbReference>
<feature type="active site" description="Proton donor" evidence="4">
    <location>
        <position position="184"/>
    </location>
</feature>
<evidence type="ECO:0000256" key="4">
    <source>
        <dbReference type="PIRSR" id="PIRSR606710-1"/>
    </source>
</evidence>
<dbReference type="EMBL" id="DVHF01000044">
    <property type="protein sequence ID" value="HIR56788.1"/>
    <property type="molecule type" value="Genomic_DNA"/>
</dbReference>
<dbReference type="GO" id="GO:0004553">
    <property type="term" value="F:hydrolase activity, hydrolyzing O-glycosyl compounds"/>
    <property type="evidence" value="ECO:0007669"/>
    <property type="project" value="InterPro"/>
</dbReference>
<dbReference type="PANTHER" id="PTHR42812">
    <property type="entry name" value="BETA-XYLOSIDASE"/>
    <property type="match status" value="1"/>
</dbReference>
<dbReference type="AlphaFoldDB" id="A0A9D1DPX8"/>
<dbReference type="PANTHER" id="PTHR42812:SF12">
    <property type="entry name" value="BETA-XYLOSIDASE-RELATED"/>
    <property type="match status" value="1"/>
</dbReference>
<dbReference type="InterPro" id="IPR051795">
    <property type="entry name" value="Glycosyl_Hydrlase_43"/>
</dbReference>
<evidence type="ECO:0000313" key="9">
    <source>
        <dbReference type="Proteomes" id="UP000886785"/>
    </source>
</evidence>